<dbReference type="SUPFAM" id="SSF101936">
    <property type="entry name" value="DNA-binding pseudobarrel domain"/>
    <property type="match status" value="1"/>
</dbReference>
<feature type="domain" description="TF-B3" evidence="6">
    <location>
        <begin position="201"/>
        <end position="253"/>
    </location>
</feature>
<dbReference type="Pfam" id="PF13966">
    <property type="entry name" value="zf-RVT"/>
    <property type="match status" value="1"/>
</dbReference>
<evidence type="ECO:0000256" key="3">
    <source>
        <dbReference type="ARBA" id="ARBA00023125"/>
    </source>
</evidence>
<keyword evidence="3" id="KW-0238">DNA-binding</keyword>
<dbReference type="PROSITE" id="PS50863">
    <property type="entry name" value="B3"/>
    <property type="match status" value="1"/>
</dbReference>
<dbReference type="InterPro" id="IPR003340">
    <property type="entry name" value="B3_DNA-bd"/>
</dbReference>
<evidence type="ECO:0000256" key="1">
    <source>
        <dbReference type="ARBA" id="ARBA00004123"/>
    </source>
</evidence>
<evidence type="ECO:0000313" key="7">
    <source>
        <dbReference type="EMBL" id="KAK1613228.1"/>
    </source>
</evidence>
<dbReference type="GO" id="GO:0005634">
    <property type="term" value="C:nucleus"/>
    <property type="evidence" value="ECO:0007669"/>
    <property type="project" value="UniProtKB-SubCell"/>
</dbReference>
<proteinExistence type="predicted"/>
<protein>
    <recommendedName>
        <fullName evidence="6">TF-B3 domain-containing protein</fullName>
    </recommendedName>
</protein>
<organism evidence="7 8">
    <name type="scientific">Lolium multiflorum</name>
    <name type="common">Italian ryegrass</name>
    <name type="synonym">Lolium perenne subsp. multiflorum</name>
    <dbReference type="NCBI Taxonomy" id="4521"/>
    <lineage>
        <taxon>Eukaryota</taxon>
        <taxon>Viridiplantae</taxon>
        <taxon>Streptophyta</taxon>
        <taxon>Embryophyta</taxon>
        <taxon>Tracheophyta</taxon>
        <taxon>Spermatophyta</taxon>
        <taxon>Magnoliopsida</taxon>
        <taxon>Liliopsida</taxon>
        <taxon>Poales</taxon>
        <taxon>Poaceae</taxon>
        <taxon>BOP clade</taxon>
        <taxon>Pooideae</taxon>
        <taxon>Poodae</taxon>
        <taxon>Poeae</taxon>
        <taxon>Poeae Chloroplast Group 2 (Poeae type)</taxon>
        <taxon>Loliodinae</taxon>
        <taxon>Loliinae</taxon>
        <taxon>Lolium</taxon>
    </lineage>
</organism>
<evidence type="ECO:0000259" key="6">
    <source>
        <dbReference type="PROSITE" id="PS50863"/>
    </source>
</evidence>
<evidence type="ECO:0000256" key="2">
    <source>
        <dbReference type="ARBA" id="ARBA00023015"/>
    </source>
</evidence>
<dbReference type="EMBL" id="JAUUTY010000007">
    <property type="protein sequence ID" value="KAK1613228.1"/>
    <property type="molecule type" value="Genomic_DNA"/>
</dbReference>
<accession>A0AAD8R5S4</accession>
<evidence type="ECO:0000256" key="5">
    <source>
        <dbReference type="ARBA" id="ARBA00023242"/>
    </source>
</evidence>
<keyword evidence="2" id="KW-0805">Transcription regulation</keyword>
<keyword evidence="5" id="KW-0539">Nucleus</keyword>
<dbReference type="GO" id="GO:0003677">
    <property type="term" value="F:DNA binding"/>
    <property type="evidence" value="ECO:0007669"/>
    <property type="project" value="UniProtKB-KW"/>
</dbReference>
<reference evidence="7" key="1">
    <citation type="submission" date="2023-07" db="EMBL/GenBank/DDBJ databases">
        <title>A chromosome-level genome assembly of Lolium multiflorum.</title>
        <authorList>
            <person name="Chen Y."/>
            <person name="Copetti D."/>
            <person name="Kolliker R."/>
            <person name="Studer B."/>
        </authorList>
    </citation>
    <scope>NUCLEOTIDE SEQUENCE</scope>
    <source>
        <strain evidence="7">02402/16</strain>
        <tissue evidence="7">Leaf</tissue>
    </source>
</reference>
<name>A0AAD8R5S4_LOLMU</name>
<comment type="subcellular location">
    <subcellularLocation>
        <location evidence="1">Nucleus</location>
    </subcellularLocation>
</comment>
<dbReference type="Gene3D" id="2.40.330.10">
    <property type="entry name" value="DNA-binding pseudobarrel domain"/>
    <property type="match status" value="1"/>
</dbReference>
<evidence type="ECO:0000313" key="8">
    <source>
        <dbReference type="Proteomes" id="UP001231189"/>
    </source>
</evidence>
<dbReference type="AlphaFoldDB" id="A0AAD8R5S4"/>
<keyword evidence="4" id="KW-0804">Transcription</keyword>
<keyword evidence="8" id="KW-1185">Reference proteome</keyword>
<dbReference type="Proteomes" id="UP001231189">
    <property type="component" value="Unassembled WGS sequence"/>
</dbReference>
<evidence type="ECO:0000256" key="4">
    <source>
        <dbReference type="ARBA" id="ARBA00023163"/>
    </source>
</evidence>
<comment type="caution">
    <text evidence="7">The sequence shown here is derived from an EMBL/GenBank/DDBJ whole genome shotgun (WGS) entry which is preliminary data.</text>
</comment>
<dbReference type="InterPro" id="IPR015300">
    <property type="entry name" value="DNA-bd_pseudobarrel_sf"/>
</dbReference>
<dbReference type="InterPro" id="IPR026960">
    <property type="entry name" value="RVT-Znf"/>
</dbReference>
<gene>
    <name evidence="7" type="ORF">QYE76_036901</name>
</gene>
<sequence>MPLKTEGLTFPPRTVGELDFLRVCLSRISLRVTPGVRTITLGPSANFNTGDVYRALHSSGCIVPGQDINWACFAPLKVRVFFWILRLQKTRTRSLLHLLGCVPSPDCPFCPGHTEDVSHLFVCCPRLRPLWSIISPSGSLHAGTDLPSLLDGLSEDLPWMHVKARNTAILALGCRTRFTEIIVVNEPATLQLREAGCGFCRWMVDVLFDWLGKMYLHTGWEKFTCSHDLQAGCVLTFCYQSDDEKNVKVSDDTSCRQHYHTDDEEDDD</sequence>